<evidence type="ECO:0000313" key="8">
    <source>
        <dbReference type="EMBL" id="MVT44283.1"/>
    </source>
</evidence>
<dbReference type="InterPro" id="IPR003838">
    <property type="entry name" value="ABC3_permease_C"/>
</dbReference>
<keyword evidence="9" id="KW-1185">Reference proteome</keyword>
<gene>
    <name evidence="8" type="ORF">GO495_27055</name>
</gene>
<dbReference type="AlphaFoldDB" id="A0A6N8JGA8"/>
<reference evidence="8 9" key="1">
    <citation type="submission" date="2019-12" db="EMBL/GenBank/DDBJ databases">
        <title>The draft genomic sequence of strain Chitinophaga oryziterrae JCM 16595.</title>
        <authorList>
            <person name="Zhang X."/>
        </authorList>
    </citation>
    <scope>NUCLEOTIDE SEQUENCE [LARGE SCALE GENOMIC DNA]</scope>
    <source>
        <strain evidence="8 9">JCM 16595</strain>
    </source>
</reference>
<dbReference type="Proteomes" id="UP000468388">
    <property type="component" value="Unassembled WGS sequence"/>
</dbReference>
<dbReference type="InterPro" id="IPR038766">
    <property type="entry name" value="Membrane_comp_ABC_pdt"/>
</dbReference>
<evidence type="ECO:0000313" key="9">
    <source>
        <dbReference type="Proteomes" id="UP000468388"/>
    </source>
</evidence>
<feature type="domain" description="ABC3 transporter permease C-terminal" evidence="7">
    <location>
        <begin position="282"/>
        <end position="393"/>
    </location>
</feature>
<feature type="transmembrane region" description="Helical" evidence="6">
    <location>
        <begin position="276"/>
        <end position="303"/>
    </location>
</feature>
<keyword evidence="4 6" id="KW-1133">Transmembrane helix</keyword>
<feature type="transmembrane region" description="Helical" evidence="6">
    <location>
        <begin position="365"/>
        <end position="389"/>
    </location>
</feature>
<protein>
    <submittedName>
        <fullName evidence="8">FtsX-like permease family protein</fullName>
    </submittedName>
</protein>
<dbReference type="Pfam" id="PF02687">
    <property type="entry name" value="FtsX"/>
    <property type="match status" value="1"/>
</dbReference>
<evidence type="ECO:0000256" key="4">
    <source>
        <dbReference type="ARBA" id="ARBA00022989"/>
    </source>
</evidence>
<sequence>MMQSFFGLLRKIIQTGIGKTRLLMATLGLAIAMLLLLLAIQAHTDFDQLLHSQQNQNESADFLVINKKITNAMMGQPTKSEFSPEEIADIKKQSFTDAFGYITSNQFKVTAAAPGELHFYTDMFFESVPDAFIDVKNEDWKWNTGDNTIPIILPNDFLNLYNFGFALSQDLPQISQETVKALPMKITISKGLITQEFTGRIVGFSDRISSFLVPGNFMEWANQKFGNGEIAAPSRVIIKTKDPSNPILVQYLDDKGYTTNQDKIKYSKTKMIVQTIVSVIGFFGVILLLFALLVFSMFIQLVIASCKREIQLLVTLGTAPRQLRRYLMRQFIPLYIVTGIAALLVLAGLQWWASGILATHNMFVAPMLSVFTFGAAILVVLLVYIVNLLNVRKYVGEIS</sequence>
<feature type="transmembrane region" description="Helical" evidence="6">
    <location>
        <begin position="331"/>
        <end position="353"/>
    </location>
</feature>
<dbReference type="GO" id="GO:0005886">
    <property type="term" value="C:plasma membrane"/>
    <property type="evidence" value="ECO:0007669"/>
    <property type="project" value="UniProtKB-SubCell"/>
</dbReference>
<keyword evidence="5 6" id="KW-0472">Membrane</keyword>
<dbReference type="OrthoDB" id="1011751at2"/>
<name>A0A6N8JGA8_9BACT</name>
<dbReference type="RefSeq" id="WP_157303072.1">
    <property type="nucleotide sequence ID" value="NZ_BAAAZB010000021.1"/>
</dbReference>
<organism evidence="8 9">
    <name type="scientific">Chitinophaga oryziterrae</name>
    <dbReference type="NCBI Taxonomy" id="1031224"/>
    <lineage>
        <taxon>Bacteria</taxon>
        <taxon>Pseudomonadati</taxon>
        <taxon>Bacteroidota</taxon>
        <taxon>Chitinophagia</taxon>
        <taxon>Chitinophagales</taxon>
        <taxon>Chitinophagaceae</taxon>
        <taxon>Chitinophaga</taxon>
    </lineage>
</organism>
<evidence type="ECO:0000259" key="7">
    <source>
        <dbReference type="Pfam" id="PF02687"/>
    </source>
</evidence>
<dbReference type="PANTHER" id="PTHR30287">
    <property type="entry name" value="MEMBRANE COMPONENT OF PREDICTED ABC SUPERFAMILY METABOLITE UPTAKE TRANSPORTER"/>
    <property type="match status" value="1"/>
</dbReference>
<evidence type="ECO:0000256" key="2">
    <source>
        <dbReference type="ARBA" id="ARBA00022475"/>
    </source>
</evidence>
<comment type="caution">
    <text evidence="8">The sequence shown here is derived from an EMBL/GenBank/DDBJ whole genome shotgun (WGS) entry which is preliminary data.</text>
</comment>
<keyword evidence="3 6" id="KW-0812">Transmembrane</keyword>
<comment type="subcellular location">
    <subcellularLocation>
        <location evidence="1">Cell membrane</location>
        <topology evidence="1">Multi-pass membrane protein</topology>
    </subcellularLocation>
</comment>
<evidence type="ECO:0000256" key="6">
    <source>
        <dbReference type="SAM" id="Phobius"/>
    </source>
</evidence>
<dbReference type="EMBL" id="WRXO01000010">
    <property type="protein sequence ID" value="MVT44283.1"/>
    <property type="molecule type" value="Genomic_DNA"/>
</dbReference>
<keyword evidence="2" id="KW-1003">Cell membrane</keyword>
<evidence type="ECO:0000256" key="5">
    <source>
        <dbReference type="ARBA" id="ARBA00023136"/>
    </source>
</evidence>
<evidence type="ECO:0000256" key="3">
    <source>
        <dbReference type="ARBA" id="ARBA00022692"/>
    </source>
</evidence>
<proteinExistence type="predicted"/>
<evidence type="ECO:0000256" key="1">
    <source>
        <dbReference type="ARBA" id="ARBA00004651"/>
    </source>
</evidence>
<accession>A0A6N8JGA8</accession>
<dbReference type="PANTHER" id="PTHR30287:SF2">
    <property type="entry name" value="BLL1001 PROTEIN"/>
    <property type="match status" value="1"/>
</dbReference>